<dbReference type="VEuPathDB" id="FungiDB:PV09_01318"/>
<evidence type="ECO:0000313" key="4">
    <source>
        <dbReference type="Proteomes" id="UP000053259"/>
    </source>
</evidence>
<dbReference type="HOGENOM" id="CLU_005049_1_1_1"/>
<dbReference type="OrthoDB" id="3057168at2759"/>
<dbReference type="InParanoid" id="A0A0D1Y022"/>
<dbReference type="SUPFAM" id="SSF53474">
    <property type="entry name" value="alpha/beta-Hydrolases"/>
    <property type="match status" value="1"/>
</dbReference>
<dbReference type="InterPro" id="IPR029058">
    <property type="entry name" value="AB_hydrolase_fold"/>
</dbReference>
<dbReference type="EMBL" id="KN847531">
    <property type="protein sequence ID" value="KIW08411.1"/>
    <property type="molecule type" value="Genomic_DNA"/>
</dbReference>
<dbReference type="Pfam" id="PF09994">
    <property type="entry name" value="T6SS_Tle1-like_cat"/>
    <property type="match status" value="1"/>
</dbReference>
<name>A0A0D1Y022_9PEZI</name>
<dbReference type="RefSeq" id="XP_016218280.1">
    <property type="nucleotide sequence ID" value="XM_016354185.1"/>
</dbReference>
<feature type="domain" description="T6SS Phospholipase effector Tle1-like catalytic" evidence="2">
    <location>
        <begin position="62"/>
        <end position="345"/>
    </location>
</feature>
<keyword evidence="4" id="KW-1185">Reference proteome</keyword>
<dbReference type="STRING" id="253628.A0A0D1Y022"/>
<accession>A0A0D1Y022</accession>
<protein>
    <recommendedName>
        <fullName evidence="2">T6SS Phospholipase effector Tle1-like catalytic domain-containing protein</fullName>
    </recommendedName>
</protein>
<dbReference type="AlphaFoldDB" id="A0A0D1Y022"/>
<sequence length="529" mass="60081">MSRYHDETEEIIITTGGSSRRDDGRSNELIVPVRTHHSRSHSGSRSPRPDRSPDRRPRPGYKRLIACCDGTWLNSDDGMLNGELAVPSNVTRMSRAIKSQSRDGIPQIVYYHRGVGSQGGIVDRVFMGAVGEGLGDAVREAYSFISTNYTPGDEIFLIGFSRGAFTVRAVAGMIGTVGLLTKKGLPYWPEIFKDVTHAHDKHYRPKEPNLPFPNKPRMGPAYREELWRRGMTDLDAMVKAIGVFDTVGSLGLPRIDPLVKIGLQRDQSKEMRFYDTKLGPNIENAFQALALDEKRAAFSPAVWERPPGCRTKLRQVWFPGVHSNVGGGYDDQEIADITLAWMMAQFSPFLDMYDDYIIQQWEENQAYYRERRKKPRPWSFGKIYNSSTGVYALGGSKTRTPGCYYATDPDTGQPTDRPLEDTNEYVHPSVRTRFVLRGPGEEDKGDYQPEALDDWKLVVEYPDGERGAPEIYWKARFKDRNVSTRILPECPLWRVERRLLGMDPEMEEEVMNPPPTSRRQRRSTLGPPP</sequence>
<feature type="compositionally biased region" description="Basic and acidic residues" evidence="1">
    <location>
        <begin position="47"/>
        <end position="57"/>
    </location>
</feature>
<dbReference type="InterPro" id="IPR018712">
    <property type="entry name" value="Tle1-like_cat"/>
</dbReference>
<feature type="region of interest" description="Disordered" evidence="1">
    <location>
        <begin position="1"/>
        <end position="61"/>
    </location>
</feature>
<evidence type="ECO:0000256" key="1">
    <source>
        <dbReference type="SAM" id="MobiDB-lite"/>
    </source>
</evidence>
<evidence type="ECO:0000313" key="3">
    <source>
        <dbReference type="EMBL" id="KIW08411.1"/>
    </source>
</evidence>
<dbReference type="Proteomes" id="UP000053259">
    <property type="component" value="Unassembled WGS sequence"/>
</dbReference>
<dbReference type="PANTHER" id="PTHR33840">
    <property type="match status" value="1"/>
</dbReference>
<gene>
    <name evidence="3" type="ORF">PV09_01318</name>
</gene>
<dbReference type="GeneID" id="27309291"/>
<reference evidence="3 4" key="1">
    <citation type="submission" date="2015-01" db="EMBL/GenBank/DDBJ databases">
        <title>The Genome Sequence of Ochroconis gallopava CBS43764.</title>
        <authorList>
            <consortium name="The Broad Institute Genomics Platform"/>
            <person name="Cuomo C."/>
            <person name="de Hoog S."/>
            <person name="Gorbushina A."/>
            <person name="Stielow B."/>
            <person name="Teixiera M."/>
            <person name="Abouelleil A."/>
            <person name="Chapman S.B."/>
            <person name="Priest M."/>
            <person name="Young S.K."/>
            <person name="Wortman J."/>
            <person name="Nusbaum C."/>
            <person name="Birren B."/>
        </authorList>
    </citation>
    <scope>NUCLEOTIDE SEQUENCE [LARGE SCALE GENOMIC DNA]</scope>
    <source>
        <strain evidence="3 4">CBS 43764</strain>
    </source>
</reference>
<organism evidence="3 4">
    <name type="scientific">Verruconis gallopava</name>
    <dbReference type="NCBI Taxonomy" id="253628"/>
    <lineage>
        <taxon>Eukaryota</taxon>
        <taxon>Fungi</taxon>
        <taxon>Dikarya</taxon>
        <taxon>Ascomycota</taxon>
        <taxon>Pezizomycotina</taxon>
        <taxon>Dothideomycetes</taxon>
        <taxon>Pleosporomycetidae</taxon>
        <taxon>Venturiales</taxon>
        <taxon>Sympoventuriaceae</taxon>
        <taxon>Verruconis</taxon>
    </lineage>
</organism>
<dbReference type="PANTHER" id="PTHR33840:SF1">
    <property type="entry name" value="TLE1 PHOSPHOLIPASE DOMAIN-CONTAINING PROTEIN"/>
    <property type="match status" value="1"/>
</dbReference>
<feature type="region of interest" description="Disordered" evidence="1">
    <location>
        <begin position="502"/>
        <end position="529"/>
    </location>
</feature>
<proteinExistence type="predicted"/>
<evidence type="ECO:0000259" key="2">
    <source>
        <dbReference type="Pfam" id="PF09994"/>
    </source>
</evidence>